<organism evidence="8 9">
    <name type="scientific">Frankliniella fusca</name>
    <dbReference type="NCBI Taxonomy" id="407009"/>
    <lineage>
        <taxon>Eukaryota</taxon>
        <taxon>Metazoa</taxon>
        <taxon>Ecdysozoa</taxon>
        <taxon>Arthropoda</taxon>
        <taxon>Hexapoda</taxon>
        <taxon>Insecta</taxon>
        <taxon>Pterygota</taxon>
        <taxon>Neoptera</taxon>
        <taxon>Paraneoptera</taxon>
        <taxon>Thysanoptera</taxon>
        <taxon>Terebrantia</taxon>
        <taxon>Thripoidea</taxon>
        <taxon>Thripidae</taxon>
        <taxon>Frankliniella</taxon>
    </lineage>
</organism>
<evidence type="ECO:0000259" key="7">
    <source>
        <dbReference type="Pfam" id="PF05699"/>
    </source>
</evidence>
<comment type="subcellular location">
    <subcellularLocation>
        <location evidence="1">Nucleus</location>
    </subcellularLocation>
</comment>
<reference evidence="8" key="1">
    <citation type="submission" date="2021-07" db="EMBL/GenBank/DDBJ databases">
        <authorList>
            <person name="Catto M.A."/>
            <person name="Jacobson A."/>
            <person name="Kennedy G."/>
            <person name="Labadie P."/>
            <person name="Hunt B.G."/>
            <person name="Srinivasan R."/>
        </authorList>
    </citation>
    <scope>NUCLEOTIDE SEQUENCE</scope>
    <source>
        <strain evidence="8">PL_HMW_Pooled</strain>
        <tissue evidence="8">Head</tissue>
    </source>
</reference>
<evidence type="ECO:0000256" key="2">
    <source>
        <dbReference type="ARBA" id="ARBA00022723"/>
    </source>
</evidence>
<feature type="domain" description="HAT C-terminal dimerisation" evidence="7">
    <location>
        <begin position="590"/>
        <end position="666"/>
    </location>
</feature>
<evidence type="ECO:0000313" key="8">
    <source>
        <dbReference type="EMBL" id="KAK3917337.1"/>
    </source>
</evidence>
<dbReference type="Proteomes" id="UP001219518">
    <property type="component" value="Unassembled WGS sequence"/>
</dbReference>
<keyword evidence="2" id="KW-0479">Metal-binding</keyword>
<keyword evidence="5" id="KW-0539">Nucleus</keyword>
<evidence type="ECO:0000256" key="6">
    <source>
        <dbReference type="SAM" id="MobiDB-lite"/>
    </source>
</evidence>
<evidence type="ECO:0000313" key="9">
    <source>
        <dbReference type="Proteomes" id="UP001219518"/>
    </source>
</evidence>
<evidence type="ECO:0000256" key="3">
    <source>
        <dbReference type="ARBA" id="ARBA00022771"/>
    </source>
</evidence>
<keyword evidence="4" id="KW-0862">Zinc</keyword>
<dbReference type="PANTHER" id="PTHR46481:SF10">
    <property type="entry name" value="ZINC FINGER BED DOMAIN-CONTAINING PROTEIN 39"/>
    <property type="match status" value="1"/>
</dbReference>
<sequence>MPRSSSRSSSSSDTGNGDRTVIQAPPVNAAPVNVSVTPAPSNKRKKRQPKHPVHDVVVYHEDDNDSWCTVTGCTYKSPGSHAGNKMAHLRSEHPDVYASTQAEWERMCGTSAGPSSSKKPKCSLDKVMMSGPALEMHSLRLVTEHGLSFEVLEYQAFKDIIAPMLDAMPKKERPTISATLTPTKISGLAARVRQKMAAEMDQRLMSMQIDGCSKRHRHFIGVNVQYIKEGETVVRTLAVEELHVRSSAENLKSVLQQILRKFDVPPKNIISVTSDNGANYLLAGKLLHLDDDAVEDVEDLDDAGDADDPEWLDVDLGTEDEAIQSVRCAAHTLQLAVSEGLGKVAEVKPIITAVRELANFLRTPTNVRQLKNAKKPLPQLDVVTRWGSTYNMLKSVASLQHFVQAAMDVSSRDRTQYILTDDQWEKVDDLLGDLFPVYTATIKLQARDLTLGQLLAIWTEAVIALKERRSPLTKAILQAMDSKSKARLTEQGKEYLVNLWQKLQSRRGVEVAPEANEPEEDEAPGPGEDNAFATYLAKKNREREAAKSSSRGRSGARNRRARAGGAGGAGVQVEAPSLSGRAKVRAMIEEYDSTKPLPLKSDVLKFWESKRLIWPELYELAMIVLAIPATQVSVERLFSALRFILRPQRFALSSNNVDDIVFLHANADLVREVAQEYLSEKIAEESEEEEEMV</sequence>
<reference evidence="8" key="2">
    <citation type="journal article" date="2023" name="BMC Genomics">
        <title>Pest status, molecular evolution, and epigenetic factors derived from the genome assembly of Frankliniella fusca, a thysanopteran phytovirus vector.</title>
        <authorList>
            <person name="Catto M.A."/>
            <person name="Labadie P.E."/>
            <person name="Jacobson A.L."/>
            <person name="Kennedy G.G."/>
            <person name="Srinivasan R."/>
            <person name="Hunt B.G."/>
        </authorList>
    </citation>
    <scope>NUCLEOTIDE SEQUENCE</scope>
    <source>
        <strain evidence="8">PL_HMW_Pooled</strain>
    </source>
</reference>
<feature type="compositionally biased region" description="Basic residues" evidence="6">
    <location>
        <begin position="42"/>
        <end position="51"/>
    </location>
</feature>
<dbReference type="GO" id="GO:0046983">
    <property type="term" value="F:protein dimerization activity"/>
    <property type="evidence" value="ECO:0007669"/>
    <property type="project" value="InterPro"/>
</dbReference>
<accession>A0AAE1H9J5</accession>
<protein>
    <submittedName>
        <fullName evidence="8">Zinc finger BED domain-containing protein 4</fullName>
    </submittedName>
</protein>
<keyword evidence="3" id="KW-0863">Zinc-finger</keyword>
<dbReference type="GO" id="GO:0008270">
    <property type="term" value="F:zinc ion binding"/>
    <property type="evidence" value="ECO:0007669"/>
    <property type="project" value="UniProtKB-KW"/>
</dbReference>
<dbReference type="PANTHER" id="PTHR46481">
    <property type="entry name" value="ZINC FINGER BED DOMAIN-CONTAINING PROTEIN 4"/>
    <property type="match status" value="1"/>
</dbReference>
<feature type="region of interest" description="Disordered" evidence="6">
    <location>
        <begin position="1"/>
        <end position="52"/>
    </location>
</feature>
<evidence type="ECO:0000256" key="4">
    <source>
        <dbReference type="ARBA" id="ARBA00022833"/>
    </source>
</evidence>
<keyword evidence="9" id="KW-1185">Reference proteome</keyword>
<dbReference type="InterPro" id="IPR052035">
    <property type="entry name" value="ZnF_BED_domain_contain"/>
</dbReference>
<proteinExistence type="predicted"/>
<name>A0AAE1H9J5_9NEOP</name>
<feature type="compositionally biased region" description="Low complexity" evidence="6">
    <location>
        <begin position="24"/>
        <end position="41"/>
    </location>
</feature>
<comment type="caution">
    <text evidence="8">The sequence shown here is derived from an EMBL/GenBank/DDBJ whole genome shotgun (WGS) entry which is preliminary data.</text>
</comment>
<dbReference type="SUPFAM" id="SSF53098">
    <property type="entry name" value="Ribonuclease H-like"/>
    <property type="match status" value="1"/>
</dbReference>
<evidence type="ECO:0000256" key="5">
    <source>
        <dbReference type="ARBA" id="ARBA00023242"/>
    </source>
</evidence>
<dbReference type="GO" id="GO:0005634">
    <property type="term" value="C:nucleus"/>
    <property type="evidence" value="ECO:0007669"/>
    <property type="project" value="UniProtKB-SubCell"/>
</dbReference>
<feature type="region of interest" description="Disordered" evidence="6">
    <location>
        <begin position="507"/>
        <end position="573"/>
    </location>
</feature>
<feature type="compositionally biased region" description="Low complexity" evidence="6">
    <location>
        <begin position="1"/>
        <end position="12"/>
    </location>
</feature>
<dbReference type="InterPro" id="IPR012337">
    <property type="entry name" value="RNaseH-like_sf"/>
</dbReference>
<dbReference type="AlphaFoldDB" id="A0AAE1H9J5"/>
<dbReference type="EMBL" id="JAHWGI010000722">
    <property type="protein sequence ID" value="KAK3917337.1"/>
    <property type="molecule type" value="Genomic_DNA"/>
</dbReference>
<gene>
    <name evidence="8" type="ORF">KUF71_026158</name>
</gene>
<dbReference type="InterPro" id="IPR008906">
    <property type="entry name" value="HATC_C_dom"/>
</dbReference>
<dbReference type="Pfam" id="PF05699">
    <property type="entry name" value="Dimer_Tnp_hAT"/>
    <property type="match status" value="1"/>
</dbReference>
<evidence type="ECO:0000256" key="1">
    <source>
        <dbReference type="ARBA" id="ARBA00004123"/>
    </source>
</evidence>